<feature type="transmembrane region" description="Helical" evidence="1">
    <location>
        <begin position="38"/>
        <end position="59"/>
    </location>
</feature>
<feature type="transmembrane region" description="Helical" evidence="1">
    <location>
        <begin position="302"/>
        <end position="320"/>
    </location>
</feature>
<keyword evidence="1" id="KW-0472">Membrane</keyword>
<feature type="transmembrane region" description="Helical" evidence="1">
    <location>
        <begin position="107"/>
        <end position="127"/>
    </location>
</feature>
<keyword evidence="1" id="KW-1133">Transmembrane helix</keyword>
<dbReference type="EMBL" id="NWTC01000020">
    <property type="protein sequence ID" value="PDT45545.1"/>
    <property type="molecule type" value="Genomic_DNA"/>
</dbReference>
<dbReference type="AlphaFoldDB" id="A0A2A6LT27"/>
<proteinExistence type="predicted"/>
<dbReference type="RefSeq" id="WP_037470930.1">
    <property type="nucleotide sequence ID" value="NZ_NWTC01000020.1"/>
</dbReference>
<gene>
    <name evidence="2" type="ORF">CO661_22755</name>
</gene>
<evidence type="ECO:0000313" key="2">
    <source>
        <dbReference type="EMBL" id="PDT45545.1"/>
    </source>
</evidence>
<sequence>MVLAEPLSAQRVGQGSFGRAAQGDFQRLSFTGSGKEYFGIWIVNVLLTIVTLGIYSAWAKVRRNRYFYGNTVLLGRGFEYHARGGQILIGRLIVFAYLIIYNILLTFVPLAGIALLLLFLCFVPWLVARGLRFSARVTSYRNVRFDFVGRAGGAFLAFIVGPVIAALTLGILAPLASRWTYRYIGNNLRYGQKAFSTDPSIGTIYKSWAISAAIIILGLLIVGFFAFLNFAVFATAIEGPDLLSAEMQMSLGVLIVLGYILFFAIFGAAALVYRAGVRNVAWSAATFDGKHRLLSDLSRLRYTWIAISNVPVTLVTLGLMRPWAAVRMARYVNEHTGVRFDGNVGEIFAAIAQEGSAVGAEFMDIEGFDFGF</sequence>
<feature type="transmembrane region" description="Helical" evidence="1">
    <location>
        <begin position="147"/>
        <end position="173"/>
    </location>
</feature>
<evidence type="ECO:0000313" key="3">
    <source>
        <dbReference type="Proteomes" id="UP000220353"/>
    </source>
</evidence>
<feature type="transmembrane region" description="Helical" evidence="1">
    <location>
        <begin position="208"/>
        <end position="237"/>
    </location>
</feature>
<comment type="caution">
    <text evidence="2">The sequence shown here is derived from an EMBL/GenBank/DDBJ whole genome shotgun (WGS) entry which is preliminary data.</text>
</comment>
<feature type="transmembrane region" description="Helical" evidence="1">
    <location>
        <begin position="249"/>
        <end position="273"/>
    </location>
</feature>
<dbReference type="Proteomes" id="UP000220353">
    <property type="component" value="Unassembled WGS sequence"/>
</dbReference>
<dbReference type="InterPro" id="IPR010295">
    <property type="entry name" value="DUF898"/>
</dbReference>
<organism evidence="2 3">
    <name type="scientific">Rhizobium fredii</name>
    <name type="common">Sinorhizobium fredii</name>
    <dbReference type="NCBI Taxonomy" id="380"/>
    <lineage>
        <taxon>Bacteria</taxon>
        <taxon>Pseudomonadati</taxon>
        <taxon>Pseudomonadota</taxon>
        <taxon>Alphaproteobacteria</taxon>
        <taxon>Hyphomicrobiales</taxon>
        <taxon>Rhizobiaceae</taxon>
        <taxon>Sinorhizobium/Ensifer group</taxon>
        <taxon>Sinorhizobium</taxon>
    </lineage>
</organism>
<protein>
    <submittedName>
        <fullName evidence="2">DUF898 domain-containing protein</fullName>
    </submittedName>
</protein>
<evidence type="ECO:0000256" key="1">
    <source>
        <dbReference type="SAM" id="Phobius"/>
    </source>
</evidence>
<name>A0A2A6LT27_RHIFR</name>
<keyword evidence="1" id="KW-0812">Transmembrane</keyword>
<dbReference type="Pfam" id="PF05987">
    <property type="entry name" value="DUF898"/>
    <property type="match status" value="1"/>
</dbReference>
<feature type="transmembrane region" description="Helical" evidence="1">
    <location>
        <begin position="80"/>
        <end position="101"/>
    </location>
</feature>
<accession>A0A2A6LT27</accession>
<reference evidence="2 3" key="1">
    <citation type="submission" date="2017-09" db="EMBL/GenBank/DDBJ databases">
        <title>Comparative genomics of rhizobia isolated from Phaseolus vulgaris in China.</title>
        <authorList>
            <person name="Tong W."/>
        </authorList>
    </citation>
    <scope>NUCLEOTIDE SEQUENCE [LARGE SCALE GENOMIC DNA]</scope>
    <source>
        <strain evidence="2 3">PCH1</strain>
    </source>
</reference>